<dbReference type="Proteomes" id="UP000624243">
    <property type="component" value="Unassembled WGS sequence"/>
</dbReference>
<dbReference type="EMBL" id="JABWSB020000003">
    <property type="protein sequence ID" value="MBV4514936.1"/>
    <property type="molecule type" value="Genomic_DNA"/>
</dbReference>
<gene>
    <name evidence="1" type="ORF">HU758_006940</name>
</gene>
<protein>
    <submittedName>
        <fullName evidence="1">DUF4065 domain-containing protein</fullName>
    </submittedName>
</protein>
<sequence>MTSAIAVAQAFLDLAKKERRSLTHMQLQKLVFFAHGIHLAAYDGEPLIDDDIRAWDFGPVIPSLYERLRKFGRGEVDPVISARDRDRLDPGSSEMQAIRSVWEAYKDYSAWELSSITHRPGSPWSKVWDRSKYGDIPDRIIRDYYEGRVTHKHGRS</sequence>
<accession>A0ACC5UKJ9</accession>
<evidence type="ECO:0000313" key="2">
    <source>
        <dbReference type="Proteomes" id="UP000624243"/>
    </source>
</evidence>
<reference evidence="1 2" key="1">
    <citation type="journal article" date="2020" name="Microorganisms">
        <title>Reliable Identification of Environmental Pseudomonas Isolates Using the rpoD Gene.</title>
        <authorList>
            <consortium name="The Broad Institute Genome Sequencing Platform"/>
            <person name="Girard L."/>
            <person name="Lood C."/>
            <person name="Rokni-Zadeh H."/>
            <person name="van Noort V."/>
            <person name="Lavigne R."/>
            <person name="De Mot R."/>
        </authorList>
    </citation>
    <scope>NUCLEOTIDE SEQUENCE [LARGE SCALE GENOMIC DNA]</scope>
    <source>
        <strain evidence="1 2">RW1P2</strain>
    </source>
</reference>
<comment type="caution">
    <text evidence="1">The sequence shown here is derived from an EMBL/GenBank/DDBJ whole genome shotgun (WGS) entry which is preliminary data.</text>
</comment>
<keyword evidence="2" id="KW-1185">Reference proteome</keyword>
<evidence type="ECO:0000313" key="1">
    <source>
        <dbReference type="EMBL" id="MBV4514936.1"/>
    </source>
</evidence>
<organism evidence="1 2">
    <name type="scientific">Pseudomonas kurunegalensis</name>
    <dbReference type="NCBI Taxonomy" id="485880"/>
    <lineage>
        <taxon>Bacteria</taxon>
        <taxon>Pseudomonadati</taxon>
        <taxon>Pseudomonadota</taxon>
        <taxon>Gammaproteobacteria</taxon>
        <taxon>Pseudomonadales</taxon>
        <taxon>Pseudomonadaceae</taxon>
        <taxon>Pseudomonas</taxon>
    </lineage>
</organism>
<proteinExistence type="predicted"/>
<name>A0ACC5UKJ9_9PSED</name>